<dbReference type="Pfam" id="PF07793">
    <property type="entry name" value="DUF1631"/>
    <property type="match status" value="1"/>
</dbReference>
<accession>A0AAW9QUR9</accession>
<comment type="caution">
    <text evidence="2">The sequence shown here is derived from an EMBL/GenBank/DDBJ whole genome shotgun (WGS) entry which is preliminary data.</text>
</comment>
<gene>
    <name evidence="2" type="ORF">WB794_00915</name>
</gene>
<sequence length="724" mass="79974">MTAADARAILPTRLREQIQEHLAQPLHDLLDELDAHLFDLAGRSRSSAQQQIYFDALRVLRSERVQVETGFLEAADILLVSSDTAPQAGVQTGPLRLVDKDEQEETMALESLVQRLSERLARPLEVLLARLANLSGVAAPGNPQDSAISPRGLSRLFREAIEPLELHIEIRLITFGLFGQHVLRALPGLYSRLNRILAEGGILPDLSESEPSAHPRVTRPARRSARHRIPEPGAPPVPASRPAPRPPGTVPDGNDARLRELHRLLRARAMAAADAGTDTQQAQPLSVGALDVALDRLWTFEGDPLTFKAHLVTSARLVSGQEGAVLSSEHEDIIDLVSLLFARVRSDPNLPGPMQRLLSRLHVPFLRTALADPGLLHAESHPARELLDELATAAIGWCPAADAGENLIKQVAVIVEKLASHHASGQPIEFGGGIDALRQFEDAHRRRADIAEQRAIETVLGRERLTLARNRVATLFEHELERHEPIPWVRQLLRGPWSNHLALLWLRQGETSAAFGEAIAFVEELLWADDPSALRTDPVRLARARECLPDQLRQGLTGVTQYESEIQSLVARLQDYLDTQMRGDDAPDVMYEADPGLAQADFSAQWRESLTDELSTRPEPDADTLGLVRSLPVGTWIEFRAMQAGEFEMERGKLCWTSPYTGHGLFVNRNGVRLRESSPEALAMDLQAGRALVIDDSRLLERTLRSLVDEVQHAVELPARMGEG</sequence>
<organism evidence="2 3">
    <name type="scientific">Denitratimonas tolerans</name>
    <dbReference type="NCBI Taxonomy" id="1338420"/>
    <lineage>
        <taxon>Bacteria</taxon>
        <taxon>Pseudomonadati</taxon>
        <taxon>Pseudomonadota</taxon>
        <taxon>Gammaproteobacteria</taxon>
        <taxon>Lysobacterales</taxon>
        <taxon>Lysobacteraceae</taxon>
        <taxon>Denitratimonas</taxon>
    </lineage>
</organism>
<feature type="region of interest" description="Disordered" evidence="1">
    <location>
        <begin position="204"/>
        <end position="255"/>
    </location>
</feature>
<evidence type="ECO:0000256" key="1">
    <source>
        <dbReference type="SAM" id="MobiDB-lite"/>
    </source>
</evidence>
<evidence type="ECO:0000313" key="2">
    <source>
        <dbReference type="EMBL" id="MEJ1248243.1"/>
    </source>
</evidence>
<evidence type="ECO:0000313" key="3">
    <source>
        <dbReference type="Proteomes" id="UP001364472"/>
    </source>
</evidence>
<dbReference type="EMBL" id="JBBDHC010000001">
    <property type="protein sequence ID" value="MEJ1248243.1"/>
    <property type="molecule type" value="Genomic_DNA"/>
</dbReference>
<dbReference type="InterPro" id="IPR012434">
    <property type="entry name" value="DUF1631"/>
</dbReference>
<name>A0AAW9QUR9_9GAMM</name>
<reference evidence="2 3" key="1">
    <citation type="journal article" date="2016" name="Antonie Van Leeuwenhoek">
        <title>Denitratimonas tolerans gen. nov., sp. nov., a denitrifying bacterium isolated from a bioreactor for tannery wastewater treatment.</title>
        <authorList>
            <person name="Han S.I."/>
            <person name="Kim J.O."/>
            <person name="Lee Y.R."/>
            <person name="Ekpeghere K.I."/>
            <person name="Koh S.C."/>
            <person name="Whang K.S."/>
        </authorList>
    </citation>
    <scope>NUCLEOTIDE SEQUENCE [LARGE SCALE GENOMIC DNA]</scope>
    <source>
        <strain evidence="2 3">KACC 17565</strain>
    </source>
</reference>
<proteinExistence type="predicted"/>
<feature type="compositionally biased region" description="Pro residues" evidence="1">
    <location>
        <begin position="232"/>
        <end position="249"/>
    </location>
</feature>
<feature type="compositionally biased region" description="Basic residues" evidence="1">
    <location>
        <begin position="216"/>
        <end position="227"/>
    </location>
</feature>
<protein>
    <submittedName>
        <fullName evidence="2">DUF1631 family protein</fullName>
    </submittedName>
</protein>
<dbReference type="Proteomes" id="UP001364472">
    <property type="component" value="Unassembled WGS sequence"/>
</dbReference>
<dbReference type="AlphaFoldDB" id="A0AAW9QUR9"/>
<keyword evidence="3" id="KW-1185">Reference proteome</keyword>
<dbReference type="RefSeq" id="WP_337333952.1">
    <property type="nucleotide sequence ID" value="NZ_JBBDHC010000001.1"/>
</dbReference>